<sequence length="682" mass="77944">MNKVYEHQKYEKEIYKNWEESGAFQPKGDGKPFTIIMPPPNANGELHLGHATFVAVSDALIRYHRMKGSPALWLPGVDHAGILTQVTFEKKLQKEGKSRHDLGREEFSKQCYAFCLENKHLMEDQMRALGSSCDWSREKFTLDPEISRLVLETFVKMHKDGLVYRGYRIVNWCVRCRSTLSDLETEEKDQTDKLYFLDYGSVTIATTRPETIFADVAIAVNPKDKKYKALIGKTAVVPLVNREIPIIGDAAVEMGFGTGALKVTPGHDVTDYEIGERHELPTLTVIDFDGKIMGGVPEEIKAMKVAAAREKTIEMLGGKLIKTEELVHSVKTCERCGTIIEPLISRQWFVKTKELAAPAIKAVREGKVKIIPQKYEKMYFNWMENIRDWPISRQIWWGHQLPAWYRKEDKKRESPTVSIESPGEGWVQDPDTFDTWFSSGQWPTNTLKTSGERDFERFYPTSVMNTAYEILFLWVARMIMFGLYLTGKVPFEIALINGVLRDEKGVKMSKSKGNGVNPNEAIAKYGADAVRMALVAGRDNGNDLLISKQQMEERIRGYRNFANKIWNASRFVAQSEVKSQKSNVKAETKNELNKIIKSVSAHIEKMQLGMAAEFIYDKFWHWYCDEIIEKAKKGEVAKEELKHGLEIFLKLLHPFMPFVTEAVWQELGLPGQLILQPWPVTV</sequence>
<feature type="domain" description="Aminoacyl-tRNA synthetase class Ia" evidence="11">
    <location>
        <begin position="14"/>
        <end position="410"/>
    </location>
</feature>
<dbReference type="CDD" id="cd07962">
    <property type="entry name" value="Anticodon_Ia_Val"/>
    <property type="match status" value="1"/>
</dbReference>
<dbReference type="Pfam" id="PF08264">
    <property type="entry name" value="Anticodon_1"/>
    <property type="match status" value="1"/>
</dbReference>
<dbReference type="CDD" id="cd00817">
    <property type="entry name" value="ValRS_core"/>
    <property type="match status" value="1"/>
</dbReference>
<dbReference type="InterPro" id="IPR009008">
    <property type="entry name" value="Val/Leu/Ile-tRNA-synth_edit"/>
</dbReference>
<organism evidence="13 14">
    <name type="scientific">Candidatus Amesbacteria bacterium GW2011_GWC2_45_19</name>
    <dbReference type="NCBI Taxonomy" id="1618366"/>
    <lineage>
        <taxon>Bacteria</taxon>
        <taxon>Candidatus Amesiibacteriota</taxon>
    </lineage>
</organism>
<evidence type="ECO:0000313" key="13">
    <source>
        <dbReference type="EMBL" id="KKU02705.1"/>
    </source>
</evidence>
<name>A0A0G1Q226_9BACT</name>
<keyword evidence="6 10" id="KW-0648">Protein biosynthesis</keyword>
<dbReference type="Proteomes" id="UP000034264">
    <property type="component" value="Unassembled WGS sequence"/>
</dbReference>
<evidence type="ECO:0000256" key="9">
    <source>
        <dbReference type="NCBIfam" id="TIGR00422"/>
    </source>
</evidence>
<keyword evidence="4 10" id="KW-0547">Nucleotide-binding</keyword>
<evidence type="ECO:0000256" key="3">
    <source>
        <dbReference type="ARBA" id="ARBA00022598"/>
    </source>
</evidence>
<dbReference type="GO" id="GO:0002161">
    <property type="term" value="F:aminoacyl-tRNA deacylase activity"/>
    <property type="evidence" value="ECO:0007669"/>
    <property type="project" value="InterPro"/>
</dbReference>
<dbReference type="Pfam" id="PF00133">
    <property type="entry name" value="tRNA-synt_1"/>
    <property type="match status" value="2"/>
</dbReference>
<gene>
    <name evidence="13" type="ORF">UX05_C0009G0041</name>
</gene>
<dbReference type="InterPro" id="IPR014729">
    <property type="entry name" value="Rossmann-like_a/b/a_fold"/>
</dbReference>
<dbReference type="SUPFAM" id="SSF47323">
    <property type="entry name" value="Anticodon-binding domain of a subclass of class I aminoacyl-tRNA synthetases"/>
    <property type="match status" value="1"/>
</dbReference>
<dbReference type="InterPro" id="IPR002303">
    <property type="entry name" value="Valyl-tRNA_ligase"/>
</dbReference>
<comment type="catalytic activity">
    <reaction evidence="8">
        <text>tRNA(Val) + L-valine + ATP = L-valyl-tRNA(Val) + AMP + diphosphate</text>
        <dbReference type="Rhea" id="RHEA:10704"/>
        <dbReference type="Rhea" id="RHEA-COMP:9672"/>
        <dbReference type="Rhea" id="RHEA-COMP:9708"/>
        <dbReference type="ChEBI" id="CHEBI:30616"/>
        <dbReference type="ChEBI" id="CHEBI:33019"/>
        <dbReference type="ChEBI" id="CHEBI:57762"/>
        <dbReference type="ChEBI" id="CHEBI:78442"/>
        <dbReference type="ChEBI" id="CHEBI:78537"/>
        <dbReference type="ChEBI" id="CHEBI:456215"/>
        <dbReference type="EC" id="6.1.1.9"/>
    </reaction>
</comment>
<comment type="similarity">
    <text evidence="10">Belongs to the class-I aminoacyl-tRNA synthetase family.</text>
</comment>
<dbReference type="FunFam" id="3.40.50.620:FF:000020">
    <property type="entry name" value="Valine--tRNA ligase, mitochondrial"/>
    <property type="match status" value="1"/>
</dbReference>
<evidence type="ECO:0000256" key="1">
    <source>
        <dbReference type="ARBA" id="ARBA00013169"/>
    </source>
</evidence>
<comment type="caution">
    <text evidence="13">The sequence shown here is derived from an EMBL/GenBank/DDBJ whole genome shotgun (WGS) entry which is preliminary data.</text>
</comment>
<keyword evidence="3 10" id="KW-0436">Ligase</keyword>
<evidence type="ECO:0000256" key="5">
    <source>
        <dbReference type="ARBA" id="ARBA00022840"/>
    </source>
</evidence>
<accession>A0A0G1Q226</accession>
<dbReference type="NCBIfam" id="TIGR00422">
    <property type="entry name" value="valS"/>
    <property type="match status" value="1"/>
</dbReference>
<dbReference type="InterPro" id="IPR009080">
    <property type="entry name" value="tRNAsynth_Ia_anticodon-bd"/>
</dbReference>
<evidence type="ECO:0000256" key="6">
    <source>
        <dbReference type="ARBA" id="ARBA00022917"/>
    </source>
</evidence>
<dbReference type="GO" id="GO:0006438">
    <property type="term" value="P:valyl-tRNA aminoacylation"/>
    <property type="evidence" value="ECO:0007669"/>
    <property type="project" value="UniProtKB-UniRule"/>
</dbReference>
<dbReference type="Gene3D" id="1.10.730.10">
    <property type="entry name" value="Isoleucyl-tRNA Synthetase, Domain 1"/>
    <property type="match status" value="1"/>
</dbReference>
<feature type="domain" description="Methionyl/Valyl/Leucyl/Isoleucyl-tRNA synthetase anticodon-binding" evidence="12">
    <location>
        <begin position="590"/>
        <end position="680"/>
    </location>
</feature>
<dbReference type="PANTHER" id="PTHR11946:SF93">
    <property type="entry name" value="VALINE--TRNA LIGASE, CHLOROPLASTIC_MITOCHONDRIAL 2"/>
    <property type="match status" value="1"/>
</dbReference>
<keyword evidence="7 10" id="KW-0030">Aminoacyl-tRNA synthetase</keyword>
<dbReference type="PROSITE" id="PS00178">
    <property type="entry name" value="AA_TRNA_LIGASE_I"/>
    <property type="match status" value="1"/>
</dbReference>
<dbReference type="GO" id="GO:0005524">
    <property type="term" value="F:ATP binding"/>
    <property type="evidence" value="ECO:0007669"/>
    <property type="project" value="UniProtKB-KW"/>
</dbReference>
<dbReference type="GO" id="GO:0004832">
    <property type="term" value="F:valine-tRNA ligase activity"/>
    <property type="evidence" value="ECO:0007669"/>
    <property type="project" value="UniProtKB-UniRule"/>
</dbReference>
<evidence type="ECO:0000256" key="8">
    <source>
        <dbReference type="ARBA" id="ARBA00047552"/>
    </source>
</evidence>
<dbReference type="Gene3D" id="3.40.50.620">
    <property type="entry name" value="HUPs"/>
    <property type="match status" value="2"/>
</dbReference>
<dbReference type="EC" id="6.1.1.9" evidence="1 9"/>
<dbReference type="NCBIfam" id="NF004349">
    <property type="entry name" value="PRK05729.1"/>
    <property type="match status" value="1"/>
</dbReference>
<dbReference type="GO" id="GO:0005829">
    <property type="term" value="C:cytosol"/>
    <property type="evidence" value="ECO:0007669"/>
    <property type="project" value="TreeGrafter"/>
</dbReference>
<evidence type="ECO:0000256" key="7">
    <source>
        <dbReference type="ARBA" id="ARBA00023146"/>
    </source>
</evidence>
<dbReference type="FunFam" id="1.10.730.10:FF:000002">
    <property type="entry name" value="Leucine--tRNA ligase"/>
    <property type="match status" value="1"/>
</dbReference>
<dbReference type="PATRIC" id="fig|1618366.3.peg.705"/>
<dbReference type="AlphaFoldDB" id="A0A0G1Q226"/>
<keyword evidence="5 10" id="KW-0067">ATP-binding</keyword>
<dbReference type="PANTHER" id="PTHR11946">
    <property type="entry name" value="VALYL-TRNA SYNTHETASES"/>
    <property type="match status" value="1"/>
</dbReference>
<evidence type="ECO:0000259" key="12">
    <source>
        <dbReference type="Pfam" id="PF08264"/>
    </source>
</evidence>
<evidence type="ECO:0000313" key="14">
    <source>
        <dbReference type="Proteomes" id="UP000034264"/>
    </source>
</evidence>
<keyword evidence="2" id="KW-0963">Cytoplasm</keyword>
<reference evidence="13 14" key="1">
    <citation type="journal article" date="2015" name="Nature">
        <title>rRNA introns, odd ribosomes, and small enigmatic genomes across a large radiation of phyla.</title>
        <authorList>
            <person name="Brown C.T."/>
            <person name="Hug L.A."/>
            <person name="Thomas B.C."/>
            <person name="Sharon I."/>
            <person name="Castelle C.J."/>
            <person name="Singh A."/>
            <person name="Wilkins M.J."/>
            <person name="Williams K.H."/>
            <person name="Banfield J.F."/>
        </authorList>
    </citation>
    <scope>NUCLEOTIDE SEQUENCE [LARGE SCALE GENOMIC DNA]</scope>
</reference>
<protein>
    <recommendedName>
        <fullName evidence="1 9">Valine--tRNA ligase</fullName>
        <ecNumber evidence="1 9">6.1.1.9</ecNumber>
    </recommendedName>
</protein>
<evidence type="ECO:0000259" key="11">
    <source>
        <dbReference type="Pfam" id="PF00133"/>
    </source>
</evidence>
<dbReference type="EMBL" id="LCKS01000009">
    <property type="protein sequence ID" value="KKU02705.1"/>
    <property type="molecule type" value="Genomic_DNA"/>
</dbReference>
<evidence type="ECO:0000256" key="10">
    <source>
        <dbReference type="RuleBase" id="RU363035"/>
    </source>
</evidence>
<dbReference type="SUPFAM" id="SSF50677">
    <property type="entry name" value="ValRS/IleRS/LeuRS editing domain"/>
    <property type="match status" value="1"/>
</dbReference>
<feature type="domain" description="Aminoacyl-tRNA synthetase class Ia" evidence="11">
    <location>
        <begin position="420"/>
        <end position="544"/>
    </location>
</feature>
<dbReference type="SUPFAM" id="SSF52374">
    <property type="entry name" value="Nucleotidylyl transferase"/>
    <property type="match status" value="1"/>
</dbReference>
<evidence type="ECO:0000256" key="4">
    <source>
        <dbReference type="ARBA" id="ARBA00022741"/>
    </source>
</evidence>
<dbReference type="InterPro" id="IPR013155">
    <property type="entry name" value="M/V/L/I-tRNA-synth_anticd-bd"/>
</dbReference>
<dbReference type="PRINTS" id="PR00986">
    <property type="entry name" value="TRNASYNTHVAL"/>
</dbReference>
<dbReference type="InterPro" id="IPR002300">
    <property type="entry name" value="aa-tRNA-synth_Ia"/>
</dbReference>
<evidence type="ECO:0000256" key="2">
    <source>
        <dbReference type="ARBA" id="ARBA00022490"/>
    </source>
</evidence>
<dbReference type="InterPro" id="IPR001412">
    <property type="entry name" value="aa-tRNA-synth_I_CS"/>
</dbReference>
<proteinExistence type="inferred from homology"/>
<dbReference type="InterPro" id="IPR033705">
    <property type="entry name" value="Anticodon_Ia_Val"/>
</dbReference>